<dbReference type="EMBL" id="FWYC01000007">
    <property type="protein sequence ID" value="SMC95610.1"/>
    <property type="molecule type" value="Genomic_DNA"/>
</dbReference>
<evidence type="ECO:0000313" key="2">
    <source>
        <dbReference type="EMBL" id="SMC95610.1"/>
    </source>
</evidence>
<dbReference type="OrthoDB" id="3535759at2"/>
<evidence type="ECO:0000256" key="1">
    <source>
        <dbReference type="SAM" id="MobiDB-lite"/>
    </source>
</evidence>
<feature type="region of interest" description="Disordered" evidence="1">
    <location>
        <begin position="229"/>
        <end position="255"/>
    </location>
</feature>
<protein>
    <recommendedName>
        <fullName evidence="4">DUF4913 domain-containing protein</fullName>
    </recommendedName>
</protein>
<sequence>MTDTPFDPPDPSDEAAVRERKRTHPPVEAVPVLDVEFLPDVVSDLASTSELHDHQLAELAGVVSELGGSVATSRDQIQALREFLLELQESLVERVNLSRPNRWAWGVLTRDEAAQLWGELRWFVDHLITRYPLSSDVSIPPCWYRHTVAVDELTDLYAAWRHAYCSGDQPSDEMTAWRNRWLWPTLQNLHAHADWRECKAQRQHVEPAARQEPTDDGILDFVVQDLNERPGERRSSLPWTADHRPPSHGSRTRPS</sequence>
<dbReference type="STRING" id="40571.SAMN05660733_02899"/>
<feature type="compositionally biased region" description="Basic and acidic residues" evidence="1">
    <location>
        <begin position="229"/>
        <end position="245"/>
    </location>
</feature>
<dbReference type="RefSeq" id="WP_144065344.1">
    <property type="nucleotide sequence ID" value="NZ_FWYC01000007.1"/>
</dbReference>
<keyword evidence="3" id="KW-1185">Reference proteome</keyword>
<dbReference type="Proteomes" id="UP000192840">
    <property type="component" value="Unassembled WGS sequence"/>
</dbReference>
<feature type="region of interest" description="Disordered" evidence="1">
    <location>
        <begin position="1"/>
        <end position="24"/>
    </location>
</feature>
<name>A0A1W2DDP5_9PSEU</name>
<evidence type="ECO:0000313" key="3">
    <source>
        <dbReference type="Proteomes" id="UP000192840"/>
    </source>
</evidence>
<dbReference type="AlphaFoldDB" id="A0A1W2DDP5"/>
<accession>A0A1W2DDP5</accession>
<gene>
    <name evidence="2" type="ORF">SAMN05660733_02899</name>
</gene>
<proteinExistence type="predicted"/>
<organism evidence="2 3">
    <name type="scientific">Lentzea albidocapillata</name>
    <dbReference type="NCBI Taxonomy" id="40571"/>
    <lineage>
        <taxon>Bacteria</taxon>
        <taxon>Bacillati</taxon>
        <taxon>Actinomycetota</taxon>
        <taxon>Actinomycetes</taxon>
        <taxon>Pseudonocardiales</taxon>
        <taxon>Pseudonocardiaceae</taxon>
        <taxon>Lentzea</taxon>
    </lineage>
</organism>
<reference evidence="3" key="1">
    <citation type="submission" date="2017-04" db="EMBL/GenBank/DDBJ databases">
        <authorList>
            <person name="Varghese N."/>
            <person name="Submissions S."/>
        </authorList>
    </citation>
    <scope>NUCLEOTIDE SEQUENCE [LARGE SCALE GENOMIC DNA]</scope>
    <source>
        <strain evidence="3">DSM 44073</strain>
    </source>
</reference>
<evidence type="ECO:0008006" key="4">
    <source>
        <dbReference type="Google" id="ProtNLM"/>
    </source>
</evidence>